<dbReference type="OrthoDB" id="6884299at2"/>
<dbReference type="PATRIC" id="fig|405444.3.peg.1325"/>
<keyword evidence="2" id="KW-1185">Reference proteome</keyword>
<sequence length="128" mass="14986">MIYVEHNNEKPMEHRLATAQTTIDLVFSETDYALAFVSEISANRHPEFWKAANRIVLRQAPLVIFSIRYPLDSDLPVYEISWNPRFATESGLAYSEDWVEEMVHVNLPDNNDFIYVRRLGIQQYEHVA</sequence>
<dbReference type="AlphaFoldDB" id="A0A0R0CEJ6"/>
<protein>
    <submittedName>
        <fullName evidence="1">Uncharacterized protein</fullName>
    </submittedName>
</protein>
<dbReference type="Proteomes" id="UP000050864">
    <property type="component" value="Unassembled WGS sequence"/>
</dbReference>
<dbReference type="EMBL" id="LDJI01000020">
    <property type="protein sequence ID" value="KRG63763.1"/>
    <property type="molecule type" value="Genomic_DNA"/>
</dbReference>
<proteinExistence type="predicted"/>
<gene>
    <name evidence="1" type="ORF">ABB26_11200</name>
</gene>
<evidence type="ECO:0000313" key="1">
    <source>
        <dbReference type="EMBL" id="KRG63763.1"/>
    </source>
</evidence>
<accession>A0A0R0CEJ6</accession>
<evidence type="ECO:0000313" key="2">
    <source>
        <dbReference type="Proteomes" id="UP000050864"/>
    </source>
</evidence>
<dbReference type="RefSeq" id="WP_057634086.1">
    <property type="nucleotide sequence ID" value="NZ_LDJI01000020.1"/>
</dbReference>
<comment type="caution">
    <text evidence="1">The sequence shown here is derived from an EMBL/GenBank/DDBJ whole genome shotgun (WGS) entry which is preliminary data.</text>
</comment>
<reference evidence="1 2" key="1">
    <citation type="submission" date="2015-05" db="EMBL/GenBank/DDBJ databases">
        <title>Genome sequencing and analysis of members of genus Stenotrophomonas.</title>
        <authorList>
            <person name="Patil P.P."/>
            <person name="Midha S."/>
            <person name="Patil P.B."/>
        </authorList>
    </citation>
    <scope>NUCLEOTIDE SEQUENCE [LARGE SCALE GENOMIC DNA]</scope>
    <source>
        <strain evidence="1 2">DSM 18929</strain>
    </source>
</reference>
<organism evidence="1 2">
    <name type="scientific">Stenotrophomonas humi</name>
    <dbReference type="NCBI Taxonomy" id="405444"/>
    <lineage>
        <taxon>Bacteria</taxon>
        <taxon>Pseudomonadati</taxon>
        <taxon>Pseudomonadota</taxon>
        <taxon>Gammaproteobacteria</taxon>
        <taxon>Lysobacterales</taxon>
        <taxon>Lysobacteraceae</taxon>
        <taxon>Stenotrophomonas</taxon>
    </lineage>
</organism>
<name>A0A0R0CEJ6_9GAMM</name>